<reference evidence="7 8" key="1">
    <citation type="submission" date="2018-11" db="EMBL/GenBank/DDBJ databases">
        <title>Draft genome sequence of Ferruginibacter sp. BO-59.</title>
        <authorList>
            <person name="Im W.T."/>
        </authorList>
    </citation>
    <scope>NUCLEOTIDE SEQUENCE [LARGE SCALE GENOMIC DNA]</scope>
    <source>
        <strain evidence="7 8">BO-59</strain>
    </source>
</reference>
<proteinExistence type="inferred from homology"/>
<dbReference type="GO" id="GO:0005886">
    <property type="term" value="C:plasma membrane"/>
    <property type="evidence" value="ECO:0007669"/>
    <property type="project" value="TreeGrafter"/>
</dbReference>
<keyword evidence="3 6" id="KW-0812">Transmembrane</keyword>
<comment type="caution">
    <text evidence="7">The sequence shown here is derived from an EMBL/GenBank/DDBJ whole genome shotgun (WGS) entry which is preliminary data.</text>
</comment>
<feature type="transmembrane region" description="Helical" evidence="6">
    <location>
        <begin position="12"/>
        <end position="31"/>
    </location>
</feature>
<gene>
    <name evidence="7" type="ORF">EFY79_03840</name>
</gene>
<feature type="transmembrane region" description="Helical" evidence="6">
    <location>
        <begin position="157"/>
        <end position="178"/>
    </location>
</feature>
<evidence type="ECO:0000256" key="2">
    <source>
        <dbReference type="ARBA" id="ARBA00005587"/>
    </source>
</evidence>
<organism evidence="7 8">
    <name type="scientific">Hanamia caeni</name>
    <dbReference type="NCBI Taxonomy" id="2294116"/>
    <lineage>
        <taxon>Bacteria</taxon>
        <taxon>Pseudomonadati</taxon>
        <taxon>Bacteroidota</taxon>
        <taxon>Chitinophagia</taxon>
        <taxon>Chitinophagales</taxon>
        <taxon>Chitinophagaceae</taxon>
        <taxon>Hanamia</taxon>
    </lineage>
</organism>
<accession>A0A3M9NLY9</accession>
<dbReference type="OrthoDB" id="9787939at2"/>
<dbReference type="Proteomes" id="UP000267223">
    <property type="component" value="Unassembled WGS sequence"/>
</dbReference>
<keyword evidence="5 6" id="KW-0472">Membrane</keyword>
<dbReference type="Pfam" id="PF01184">
    <property type="entry name" value="Gpr1_Fun34_YaaH"/>
    <property type="match status" value="1"/>
</dbReference>
<comment type="similarity">
    <text evidence="2">Belongs to the acetate uptake transporter (AceTr) (TC 2.A.96) family.</text>
</comment>
<evidence type="ECO:0000256" key="4">
    <source>
        <dbReference type="ARBA" id="ARBA00022989"/>
    </source>
</evidence>
<dbReference type="RefSeq" id="WP_123119365.1">
    <property type="nucleotide sequence ID" value="NZ_RJJR01000002.1"/>
</dbReference>
<feature type="transmembrane region" description="Helical" evidence="6">
    <location>
        <begin position="102"/>
        <end position="121"/>
    </location>
</feature>
<dbReference type="NCBIfam" id="NF038013">
    <property type="entry name" value="AceTr_1"/>
    <property type="match status" value="1"/>
</dbReference>
<evidence type="ECO:0000313" key="8">
    <source>
        <dbReference type="Proteomes" id="UP000267223"/>
    </source>
</evidence>
<protein>
    <submittedName>
        <fullName evidence="7">Uncharacterized protein</fullName>
    </submittedName>
</protein>
<feature type="transmembrane region" description="Helical" evidence="6">
    <location>
        <begin position="128"/>
        <end position="145"/>
    </location>
</feature>
<evidence type="ECO:0000256" key="6">
    <source>
        <dbReference type="SAM" id="Phobius"/>
    </source>
</evidence>
<evidence type="ECO:0000256" key="5">
    <source>
        <dbReference type="ARBA" id="ARBA00023136"/>
    </source>
</evidence>
<dbReference type="PANTHER" id="PTHR30178">
    <property type="entry name" value="INNER MEMBRANE PROTEIN YAAH"/>
    <property type="match status" value="1"/>
</dbReference>
<dbReference type="PANTHER" id="PTHR30178:SF3">
    <property type="entry name" value="SUCCINATE-ACETATE_PROTON SYMPORTER SATP"/>
    <property type="match status" value="1"/>
</dbReference>
<name>A0A3M9NLY9_9BACT</name>
<keyword evidence="4 6" id="KW-1133">Transmembrane helix</keyword>
<dbReference type="InterPro" id="IPR047622">
    <property type="entry name" value="GPR1_FUN34_YAAH"/>
</dbReference>
<sequence length="195" mass="20889">MEQTVIIKDTSANPAPLGLFAFGLTTVLLNLHNAGIFEMNSMILAMGIFYGGIAQIIAGIMESKKNNTFGFVAFVSYGSFWLTLVALIAIPKFGWVPAASPSAMVAYLIIWGVFTGLLFIGTLRITRALQFVFASLTILFFLLAYGETEGGAFIKTFTGYEGIICGASAIYTAIGSLLNEVYGKTILPLGAIDKK</sequence>
<dbReference type="PROSITE" id="PS01114">
    <property type="entry name" value="GPR1_FUN34_YAAH"/>
    <property type="match status" value="1"/>
</dbReference>
<dbReference type="EMBL" id="RJJR01000002">
    <property type="protein sequence ID" value="RNI38802.1"/>
    <property type="molecule type" value="Genomic_DNA"/>
</dbReference>
<feature type="transmembrane region" description="Helical" evidence="6">
    <location>
        <begin position="43"/>
        <end position="61"/>
    </location>
</feature>
<dbReference type="InterPro" id="IPR047623">
    <property type="entry name" value="SatP"/>
</dbReference>
<comment type="subcellular location">
    <subcellularLocation>
        <location evidence="1">Membrane</location>
        <topology evidence="1">Multi-pass membrane protein</topology>
    </subcellularLocation>
</comment>
<evidence type="ECO:0000256" key="1">
    <source>
        <dbReference type="ARBA" id="ARBA00004141"/>
    </source>
</evidence>
<dbReference type="GO" id="GO:0071422">
    <property type="term" value="P:succinate transmembrane transport"/>
    <property type="evidence" value="ECO:0007669"/>
    <property type="project" value="TreeGrafter"/>
</dbReference>
<feature type="transmembrane region" description="Helical" evidence="6">
    <location>
        <begin position="68"/>
        <end position="90"/>
    </location>
</feature>
<evidence type="ECO:0000313" key="7">
    <source>
        <dbReference type="EMBL" id="RNI38802.1"/>
    </source>
</evidence>
<evidence type="ECO:0000256" key="3">
    <source>
        <dbReference type="ARBA" id="ARBA00022692"/>
    </source>
</evidence>
<dbReference type="GO" id="GO:0015360">
    <property type="term" value="F:acetate:proton symporter activity"/>
    <property type="evidence" value="ECO:0007669"/>
    <property type="project" value="TreeGrafter"/>
</dbReference>
<dbReference type="InterPro" id="IPR000791">
    <property type="entry name" value="Gpr1/Fun34/SatP-like"/>
</dbReference>
<dbReference type="AlphaFoldDB" id="A0A3M9NLY9"/>
<keyword evidence="8" id="KW-1185">Reference proteome</keyword>